<dbReference type="STRING" id="1817863.A2Y62_14760"/>
<feature type="transmembrane region" description="Helical" evidence="1">
    <location>
        <begin position="83"/>
        <end position="105"/>
    </location>
</feature>
<proteinExistence type="predicted"/>
<accession>A0A1F5VNV0</accession>
<evidence type="ECO:0000313" key="3">
    <source>
        <dbReference type="Proteomes" id="UP000178943"/>
    </source>
</evidence>
<comment type="caution">
    <text evidence="2">The sequence shown here is derived from an EMBL/GenBank/DDBJ whole genome shotgun (WGS) entry which is preliminary data.</text>
</comment>
<protein>
    <submittedName>
        <fullName evidence="2">Uncharacterized protein</fullName>
    </submittedName>
</protein>
<dbReference type="Proteomes" id="UP000178943">
    <property type="component" value="Unassembled WGS sequence"/>
</dbReference>
<gene>
    <name evidence="2" type="ORF">A2Y62_14760</name>
</gene>
<keyword evidence="1" id="KW-0472">Membrane</keyword>
<keyword evidence="1" id="KW-1133">Transmembrane helix</keyword>
<dbReference type="AlphaFoldDB" id="A0A1F5VNV0"/>
<feature type="transmembrane region" description="Helical" evidence="1">
    <location>
        <begin position="12"/>
        <end position="38"/>
    </location>
</feature>
<name>A0A1F5VNV0_9BACT</name>
<reference evidence="2 3" key="1">
    <citation type="journal article" date="2016" name="Nat. Commun.">
        <title>Thousands of microbial genomes shed light on interconnected biogeochemical processes in an aquifer system.</title>
        <authorList>
            <person name="Anantharaman K."/>
            <person name="Brown C.T."/>
            <person name="Hug L.A."/>
            <person name="Sharon I."/>
            <person name="Castelle C.J."/>
            <person name="Probst A.J."/>
            <person name="Thomas B.C."/>
            <person name="Singh A."/>
            <person name="Wilkins M.J."/>
            <person name="Karaoz U."/>
            <person name="Brodie E.L."/>
            <person name="Williams K.H."/>
            <person name="Hubbard S.S."/>
            <person name="Banfield J.F."/>
        </authorList>
    </citation>
    <scope>NUCLEOTIDE SEQUENCE [LARGE SCALE GENOMIC DNA]</scope>
</reference>
<dbReference type="EMBL" id="MFGW01000132">
    <property type="protein sequence ID" value="OGF64711.1"/>
    <property type="molecule type" value="Genomic_DNA"/>
</dbReference>
<organism evidence="2 3">
    <name type="scientific">Candidatus Fischerbacteria bacterium RBG_13_37_8</name>
    <dbReference type="NCBI Taxonomy" id="1817863"/>
    <lineage>
        <taxon>Bacteria</taxon>
        <taxon>Candidatus Fischeribacteriota</taxon>
    </lineage>
</organism>
<feature type="transmembrane region" description="Helical" evidence="1">
    <location>
        <begin position="58"/>
        <end position="76"/>
    </location>
</feature>
<evidence type="ECO:0000256" key="1">
    <source>
        <dbReference type="SAM" id="Phobius"/>
    </source>
</evidence>
<sequence length="529" mass="60632">MIKIMRNSLRGAARYLITVAMGAIVAASVLVCLLVMAMQQRGIGYRTGKPPGLGDEEYFLISGLIWIVFIFIYGVVSRDRLKLCIAAVVIIVLLTSGYVAVSAYLQQGYVKNAQEFRKKKDLPYTPAELFPKASTQSQCKEWNESVQIKEKIEEKFWDAFYNTWQSTMRKGIITSEAIDENDLTENPEWNKFTALNKAGIEAMKKCPYFQWFNAQEYDVSKYRGKTTPSRSLDFIHWTRAIETQALILAKNGQVPEAKALLYDLHEATDKLHIPGQNFIMSLTAIAMNERIASGFIGILALTSSPFPEEDIEKISTFTKIDPAWAKSYFDEDYYREMKQSEECLEDVIMYYAPGFQQRPKLISANWIAHKSKIVLCAMLRSYTKNMLPPLNIASEWMRKVPDFEKGHFAWHEARYALVYQPNDYHNFTKHAYARLIRNSVLWRLVLAMNQIMHYYQANGMLPDSIEASGKDWPLDPFDDNPLRYRKTSDNSLIIYSVGLDEKDDNGENLRISGPVGIDEPLDIGFHIVL</sequence>
<evidence type="ECO:0000313" key="2">
    <source>
        <dbReference type="EMBL" id="OGF64711.1"/>
    </source>
</evidence>
<keyword evidence="1" id="KW-0812">Transmembrane</keyword>